<dbReference type="EMBL" id="JMCC02000200">
    <property type="protein sequence ID" value="KIG11690.1"/>
    <property type="molecule type" value="Genomic_DNA"/>
</dbReference>
<proteinExistence type="predicted"/>
<organism evidence="3 4">
    <name type="scientific">Enhygromyxa salina</name>
    <dbReference type="NCBI Taxonomy" id="215803"/>
    <lineage>
        <taxon>Bacteria</taxon>
        <taxon>Pseudomonadati</taxon>
        <taxon>Myxococcota</taxon>
        <taxon>Polyangia</taxon>
        <taxon>Nannocystales</taxon>
        <taxon>Nannocystaceae</taxon>
        <taxon>Enhygromyxa</taxon>
    </lineage>
</organism>
<sequence>MIGLDLGDNYTHACMLDGATAKVLERSQIQTTPAHVVDYFSGKKMSRVILEAGTHTGWMQRVISELGHEVIIANPRKVRMRGADNKDDRVDAEYLARLGRADPVLLYPLRPRSERVQIALAVVRGREQLVTTRTSLVNHVRGVVKTLGARMPRSSTRSFHKLTPAIDPALRPALEPLMKCLEQVSLQIRAHDREIARLCKEEFPETACLTQIAGVGDLTALTFVLIIEDPHRFPNSRTAGAFIGLVPRRCQSGDNDPDLPIRKSGDRILRRVLVQAAQYILGPFGPESDLRTFGYRLIARGGKNAKKRAAIAVARKLATILHALWKSGETYKPQQAQPQKDVTEAA</sequence>
<dbReference type="RefSeq" id="WP_205633183.1">
    <property type="nucleotide sequence ID" value="NZ_JMCC02000200.1"/>
</dbReference>
<feature type="domain" description="Transposase IS116/IS110/IS902 C-terminal" evidence="2">
    <location>
        <begin position="208"/>
        <end position="280"/>
    </location>
</feature>
<reference evidence="3 4" key="1">
    <citation type="submission" date="2014-12" db="EMBL/GenBank/DDBJ databases">
        <title>Genome assembly of Enhygromyxa salina DSM 15201.</title>
        <authorList>
            <person name="Sharma G."/>
            <person name="Subramanian S."/>
        </authorList>
    </citation>
    <scope>NUCLEOTIDE SEQUENCE [LARGE SCALE GENOMIC DNA]</scope>
    <source>
        <strain evidence="3 4">DSM 15201</strain>
    </source>
</reference>
<dbReference type="Proteomes" id="UP000031599">
    <property type="component" value="Unassembled WGS sequence"/>
</dbReference>
<name>A0A0C2CPP7_9BACT</name>
<evidence type="ECO:0000259" key="2">
    <source>
        <dbReference type="Pfam" id="PF02371"/>
    </source>
</evidence>
<dbReference type="PANTHER" id="PTHR33055:SF3">
    <property type="entry name" value="PUTATIVE TRANSPOSASE FOR IS117-RELATED"/>
    <property type="match status" value="1"/>
</dbReference>
<evidence type="ECO:0000313" key="3">
    <source>
        <dbReference type="EMBL" id="KIG11690.1"/>
    </source>
</evidence>
<evidence type="ECO:0000313" key="4">
    <source>
        <dbReference type="Proteomes" id="UP000031599"/>
    </source>
</evidence>
<dbReference type="PANTHER" id="PTHR33055">
    <property type="entry name" value="TRANSPOSASE FOR INSERTION SEQUENCE ELEMENT IS1111A"/>
    <property type="match status" value="1"/>
</dbReference>
<dbReference type="Pfam" id="PF01548">
    <property type="entry name" value="DEDD_Tnp_IS110"/>
    <property type="match status" value="1"/>
</dbReference>
<feature type="domain" description="Transposase IS110-like N-terminal" evidence="1">
    <location>
        <begin position="2"/>
        <end position="146"/>
    </location>
</feature>
<dbReference type="GO" id="GO:0004803">
    <property type="term" value="F:transposase activity"/>
    <property type="evidence" value="ECO:0007669"/>
    <property type="project" value="InterPro"/>
</dbReference>
<dbReference type="InterPro" id="IPR003346">
    <property type="entry name" value="Transposase_20"/>
</dbReference>
<dbReference type="NCBIfam" id="NF033542">
    <property type="entry name" value="transpos_IS110"/>
    <property type="match status" value="1"/>
</dbReference>
<dbReference type="GO" id="GO:0006313">
    <property type="term" value="P:DNA transposition"/>
    <property type="evidence" value="ECO:0007669"/>
    <property type="project" value="InterPro"/>
</dbReference>
<accession>A0A0C2CPP7</accession>
<dbReference type="InterPro" id="IPR002525">
    <property type="entry name" value="Transp_IS110-like_N"/>
</dbReference>
<gene>
    <name evidence="3" type="ORF">DB30_02861</name>
</gene>
<evidence type="ECO:0000259" key="1">
    <source>
        <dbReference type="Pfam" id="PF01548"/>
    </source>
</evidence>
<protein>
    <submittedName>
        <fullName evidence="3">Transposase</fullName>
    </submittedName>
</protein>
<comment type="caution">
    <text evidence="3">The sequence shown here is derived from an EMBL/GenBank/DDBJ whole genome shotgun (WGS) entry which is preliminary data.</text>
</comment>
<dbReference type="Pfam" id="PF02371">
    <property type="entry name" value="Transposase_20"/>
    <property type="match status" value="1"/>
</dbReference>
<dbReference type="AlphaFoldDB" id="A0A0C2CPP7"/>
<dbReference type="GO" id="GO:0003677">
    <property type="term" value="F:DNA binding"/>
    <property type="evidence" value="ECO:0007669"/>
    <property type="project" value="InterPro"/>
</dbReference>
<dbReference type="InterPro" id="IPR047650">
    <property type="entry name" value="Transpos_IS110"/>
</dbReference>